<sequence length="244" mass="26142">MSGKLLAGAAIALALSACTTTRYTIVPLEAHGAQVSFHNGRPTTDLELRNGAVQVTPLGVEVNGRISFAVAGYNKLDEPVDFGSENFSARVGGAWVPVYSYEDLEREAESAATWAAFAVALTGVATAVAATNEAYKTVDTTIYTPRGPRPARATYYDPATAAMGTAAATAITVGGVYLIDQELHATLDRLGHTILQTTTVGPQESWGGQIVVGRARGRMPYDVEVVANWNDEVYRFRYRVEKRP</sequence>
<keyword evidence="2" id="KW-1185">Reference proteome</keyword>
<reference evidence="1 2" key="1">
    <citation type="submission" date="2011-01" db="EMBL/GenBank/DDBJ databases">
        <title>Complete sequence of Pseudoxanthomonas suwonensis 11-1.</title>
        <authorList>
            <consortium name="US DOE Joint Genome Institute"/>
            <person name="Lucas S."/>
            <person name="Copeland A."/>
            <person name="Lapidus A."/>
            <person name="Cheng J.-F."/>
            <person name="Goodwin L."/>
            <person name="Pitluck S."/>
            <person name="Teshima H."/>
            <person name="Detter J.C."/>
            <person name="Han C."/>
            <person name="Tapia R."/>
            <person name="Land M."/>
            <person name="Hauser L."/>
            <person name="Kyrpides N."/>
            <person name="Ivanova N."/>
            <person name="Ovchinnikova G."/>
            <person name="Siebers A.K."/>
            <person name="Allgaier M."/>
            <person name="Thelen M.P."/>
            <person name="Hugenholtz P."/>
            <person name="Gladden J."/>
            <person name="Woyke T."/>
        </authorList>
    </citation>
    <scope>NUCLEOTIDE SEQUENCE [LARGE SCALE GENOMIC DNA]</scope>
    <source>
        <strain evidence="2">11-1</strain>
    </source>
</reference>
<evidence type="ECO:0008006" key="3">
    <source>
        <dbReference type="Google" id="ProtNLM"/>
    </source>
</evidence>
<dbReference type="Proteomes" id="UP000008632">
    <property type="component" value="Chromosome"/>
</dbReference>
<proteinExistence type="predicted"/>
<dbReference type="HOGENOM" id="CLU_1137308_0_0_6"/>
<protein>
    <recommendedName>
        <fullName evidence="3">Lipoprotein</fullName>
    </recommendedName>
</protein>
<dbReference type="PROSITE" id="PS51257">
    <property type="entry name" value="PROKAR_LIPOPROTEIN"/>
    <property type="match status" value="1"/>
</dbReference>
<dbReference type="eggNOG" id="ENOG50348KZ">
    <property type="taxonomic scope" value="Bacteria"/>
</dbReference>
<accession>E6WW53</accession>
<dbReference type="OrthoDB" id="7200194at2"/>
<name>E6WW53_PSEUU</name>
<evidence type="ECO:0000313" key="2">
    <source>
        <dbReference type="Proteomes" id="UP000008632"/>
    </source>
</evidence>
<gene>
    <name evidence="1" type="ordered locus">Psesu_2717</name>
</gene>
<dbReference type="KEGG" id="psu:Psesu_2717"/>
<dbReference type="RefSeq" id="WP_013536370.1">
    <property type="nucleotide sequence ID" value="NC_014924.1"/>
</dbReference>
<dbReference type="AlphaFoldDB" id="E6WW53"/>
<organism evidence="1 2">
    <name type="scientific">Pseudoxanthomonas suwonensis (strain 11-1)</name>
    <dbReference type="NCBI Taxonomy" id="743721"/>
    <lineage>
        <taxon>Bacteria</taxon>
        <taxon>Pseudomonadati</taxon>
        <taxon>Pseudomonadota</taxon>
        <taxon>Gammaproteobacteria</taxon>
        <taxon>Lysobacterales</taxon>
        <taxon>Lysobacteraceae</taxon>
        <taxon>Pseudoxanthomonas</taxon>
    </lineage>
</organism>
<evidence type="ECO:0000313" key="1">
    <source>
        <dbReference type="EMBL" id="ADV28544.1"/>
    </source>
</evidence>
<dbReference type="EMBL" id="CP002446">
    <property type="protein sequence ID" value="ADV28544.1"/>
    <property type="molecule type" value="Genomic_DNA"/>
</dbReference>